<dbReference type="OMA" id="RVHEDTF"/>
<dbReference type="GO" id="GO:0033617">
    <property type="term" value="P:mitochondrial respiratory chain complex IV assembly"/>
    <property type="evidence" value="ECO:0007669"/>
    <property type="project" value="UniProtKB-UniRule"/>
</dbReference>
<dbReference type="PANTHER" id="PTHR15642">
    <property type="entry name" value="CYTOCHROME C OXIDASE ASSEMBLY FACTOR 3, MITOCHONDRIAL"/>
    <property type="match status" value="1"/>
</dbReference>
<protein>
    <recommendedName>
        <fullName evidence="9">Cytochrome c oxidase assembly factor 3</fullName>
    </recommendedName>
</protein>
<evidence type="ECO:0000256" key="9">
    <source>
        <dbReference type="RuleBase" id="RU367056"/>
    </source>
</evidence>
<evidence type="ECO:0000313" key="12">
    <source>
        <dbReference type="JaponicusDB" id="SJAG_04348"/>
    </source>
</evidence>
<dbReference type="EMBL" id="KE651167">
    <property type="protein sequence ID" value="EEB09167.1"/>
    <property type="molecule type" value="Genomic_DNA"/>
</dbReference>
<dbReference type="PANTHER" id="PTHR15642:SF3">
    <property type="entry name" value="CYTOCHROME C OXIDASE ASSEMBLY FACTOR 3 HOMOLOG, MITOCHONDRIAL"/>
    <property type="match status" value="1"/>
</dbReference>
<dbReference type="Pfam" id="PF09813">
    <property type="entry name" value="Coa3_cc"/>
    <property type="match status" value="1"/>
</dbReference>
<gene>
    <name evidence="12" type="primary">coa3</name>
    <name evidence="11" type="ORF">SJAG_04348</name>
</gene>
<comment type="subcellular location">
    <subcellularLocation>
        <location evidence="2">Mitochondrion membrane</location>
        <topology evidence="2">Single-pass membrane protein</topology>
    </subcellularLocation>
</comment>
<dbReference type="GO" id="GO:0005743">
    <property type="term" value="C:mitochondrial inner membrane"/>
    <property type="evidence" value="ECO:0007669"/>
    <property type="project" value="UniProtKB-UniRule"/>
</dbReference>
<evidence type="ECO:0000256" key="1">
    <source>
        <dbReference type="ARBA" id="ARBA00003064"/>
    </source>
</evidence>
<comment type="function">
    <text evidence="1 9">Required for assembly of cytochrome c oxidase (complex IV).</text>
</comment>
<accession>B6K6L3</accession>
<reference evidence="11 13" key="1">
    <citation type="journal article" date="2011" name="Science">
        <title>Comparative functional genomics of the fission yeasts.</title>
        <authorList>
            <person name="Rhind N."/>
            <person name="Chen Z."/>
            <person name="Yassour M."/>
            <person name="Thompson D.A."/>
            <person name="Haas B.J."/>
            <person name="Habib N."/>
            <person name="Wapinski I."/>
            <person name="Roy S."/>
            <person name="Lin M.F."/>
            <person name="Heiman D.I."/>
            <person name="Young S.K."/>
            <person name="Furuya K."/>
            <person name="Guo Y."/>
            <person name="Pidoux A."/>
            <person name="Chen H.M."/>
            <person name="Robbertse B."/>
            <person name="Goldberg J.M."/>
            <person name="Aoki K."/>
            <person name="Bayne E.H."/>
            <person name="Berlin A.M."/>
            <person name="Desjardins C.A."/>
            <person name="Dobbs E."/>
            <person name="Dukaj L."/>
            <person name="Fan L."/>
            <person name="FitzGerald M.G."/>
            <person name="French C."/>
            <person name="Gujja S."/>
            <person name="Hansen K."/>
            <person name="Keifenheim D."/>
            <person name="Levin J.Z."/>
            <person name="Mosher R.A."/>
            <person name="Mueller C.A."/>
            <person name="Pfiffner J."/>
            <person name="Priest M."/>
            <person name="Russ C."/>
            <person name="Smialowska A."/>
            <person name="Swoboda P."/>
            <person name="Sykes S.M."/>
            <person name="Vaughn M."/>
            <person name="Vengrova S."/>
            <person name="Yoder R."/>
            <person name="Zeng Q."/>
            <person name="Allshire R."/>
            <person name="Baulcombe D."/>
            <person name="Birren B.W."/>
            <person name="Brown W."/>
            <person name="Ekwall K."/>
            <person name="Kellis M."/>
            <person name="Leatherwood J."/>
            <person name="Levin H."/>
            <person name="Margalit H."/>
            <person name="Martienssen R."/>
            <person name="Nieduszynski C.A."/>
            <person name="Spatafora J.W."/>
            <person name="Friedman N."/>
            <person name="Dalgaard J.Z."/>
            <person name="Baumann P."/>
            <person name="Niki H."/>
            <person name="Regev A."/>
            <person name="Nusbaum C."/>
        </authorList>
    </citation>
    <scope>NUCLEOTIDE SEQUENCE [LARGE SCALE GENOMIC DNA]</scope>
    <source>
        <strain evidence="13">yFS275 / FY16936</strain>
    </source>
</reference>
<dbReference type="InterPro" id="IPR041752">
    <property type="entry name" value="Coa3"/>
</dbReference>
<evidence type="ECO:0000256" key="6">
    <source>
        <dbReference type="ARBA" id="ARBA00022989"/>
    </source>
</evidence>
<keyword evidence="7 9" id="KW-0496">Mitochondrion</keyword>
<dbReference type="RefSeq" id="XP_002175460.1">
    <property type="nucleotide sequence ID" value="XM_002175424.2"/>
</dbReference>
<feature type="domain" description="Cytochrome c oxidase assembly factor 3 mitochondrial coiled-coil" evidence="10">
    <location>
        <begin position="7"/>
        <end position="48"/>
    </location>
</feature>
<dbReference type="JaponicusDB" id="SJAG_04348">
    <property type="gene designation" value="coa3"/>
</dbReference>
<comment type="subunit">
    <text evidence="4 9">Component of 250-400 kDa complexes called cytochrome oxidase assembly intermediates or COA complexes.</text>
</comment>
<evidence type="ECO:0000313" key="11">
    <source>
        <dbReference type="EMBL" id="EEB09167.1"/>
    </source>
</evidence>
<feature type="transmembrane region" description="Helical" evidence="9">
    <location>
        <begin position="18"/>
        <end position="37"/>
    </location>
</feature>
<dbReference type="Proteomes" id="UP000001744">
    <property type="component" value="Unassembled WGS sequence"/>
</dbReference>
<keyword evidence="8 9" id="KW-0472">Membrane</keyword>
<evidence type="ECO:0000256" key="2">
    <source>
        <dbReference type="ARBA" id="ARBA00004304"/>
    </source>
</evidence>
<dbReference type="AlphaFoldDB" id="B6K6L3"/>
<dbReference type="STRING" id="402676.B6K6L3"/>
<sequence length="71" mass="8069">MENFTQNNARKPFRARNAMLAGVLATLAIGTFVYTVARVKQDPFTDVKMTPELRKKLLKEREQNQAKTGQS</sequence>
<evidence type="ECO:0000313" key="13">
    <source>
        <dbReference type="Proteomes" id="UP000001744"/>
    </source>
</evidence>
<evidence type="ECO:0000256" key="5">
    <source>
        <dbReference type="ARBA" id="ARBA00022692"/>
    </source>
</evidence>
<keyword evidence="5 9" id="KW-0812">Transmembrane</keyword>
<organism evidence="11 13">
    <name type="scientific">Schizosaccharomyces japonicus (strain yFS275 / FY16936)</name>
    <name type="common">Fission yeast</name>
    <dbReference type="NCBI Taxonomy" id="402676"/>
    <lineage>
        <taxon>Eukaryota</taxon>
        <taxon>Fungi</taxon>
        <taxon>Dikarya</taxon>
        <taxon>Ascomycota</taxon>
        <taxon>Taphrinomycotina</taxon>
        <taxon>Schizosaccharomycetes</taxon>
        <taxon>Schizosaccharomycetales</taxon>
        <taxon>Schizosaccharomycetaceae</taxon>
        <taxon>Schizosaccharomyces</taxon>
    </lineage>
</organism>
<keyword evidence="6 9" id="KW-1133">Transmembrane helix</keyword>
<evidence type="ECO:0000256" key="4">
    <source>
        <dbReference type="ARBA" id="ARBA00011351"/>
    </source>
</evidence>
<evidence type="ECO:0000256" key="8">
    <source>
        <dbReference type="ARBA" id="ARBA00023136"/>
    </source>
</evidence>
<comment type="similarity">
    <text evidence="3 9">Belongs to the COA3 family.</text>
</comment>
<evidence type="ECO:0000256" key="7">
    <source>
        <dbReference type="ARBA" id="ARBA00023128"/>
    </source>
</evidence>
<keyword evidence="13" id="KW-1185">Reference proteome</keyword>
<evidence type="ECO:0000259" key="10">
    <source>
        <dbReference type="Pfam" id="PF09813"/>
    </source>
</evidence>
<proteinExistence type="inferred from homology"/>
<name>B6K6L3_SCHJY</name>
<dbReference type="HOGENOM" id="CLU_202744_0_0_1"/>
<dbReference type="OrthoDB" id="10018333at2759"/>
<evidence type="ECO:0000256" key="3">
    <source>
        <dbReference type="ARBA" id="ARBA00007035"/>
    </source>
</evidence>
<keyword evidence="9" id="KW-0999">Mitochondrion inner membrane</keyword>
<dbReference type="InterPro" id="IPR018628">
    <property type="entry name" value="Coa3_CC"/>
</dbReference>
<dbReference type="GeneID" id="7050902"/>
<dbReference type="VEuPathDB" id="FungiDB:SJAG_04348"/>